<dbReference type="GO" id="GO:0005789">
    <property type="term" value="C:endoplasmic reticulum membrane"/>
    <property type="evidence" value="ECO:0007669"/>
    <property type="project" value="UniProtKB-SubCell"/>
</dbReference>
<evidence type="ECO:0000256" key="1">
    <source>
        <dbReference type="ARBA" id="ARBA00001971"/>
    </source>
</evidence>
<dbReference type="EMBL" id="CH902619">
    <property type="protein sequence ID" value="KPU75821.1"/>
    <property type="molecule type" value="Genomic_DNA"/>
</dbReference>
<evidence type="ECO:0000256" key="5">
    <source>
        <dbReference type="ARBA" id="ARBA00022617"/>
    </source>
</evidence>
<dbReference type="CTD" id="49847"/>
<keyword evidence="8" id="KW-0492">Microsome</keyword>
<organism evidence="15 17">
    <name type="scientific">Drosophila ananassae</name>
    <name type="common">Fruit fly</name>
    <dbReference type="NCBI Taxonomy" id="7217"/>
    <lineage>
        <taxon>Eukaryota</taxon>
        <taxon>Metazoa</taxon>
        <taxon>Ecdysozoa</taxon>
        <taxon>Arthropoda</taxon>
        <taxon>Hexapoda</taxon>
        <taxon>Insecta</taxon>
        <taxon>Pterygota</taxon>
        <taxon>Neoptera</taxon>
        <taxon>Endopterygota</taxon>
        <taxon>Diptera</taxon>
        <taxon>Brachycera</taxon>
        <taxon>Muscomorpha</taxon>
        <taxon>Ephydroidea</taxon>
        <taxon>Drosophilidae</taxon>
        <taxon>Drosophila</taxon>
        <taxon>Sophophora</taxon>
    </lineage>
</organism>
<evidence type="ECO:0000256" key="2">
    <source>
        <dbReference type="ARBA" id="ARBA00004174"/>
    </source>
</evidence>
<dbReference type="FunFam" id="1.10.630.10:FF:000042">
    <property type="entry name" value="Cytochrome P450"/>
    <property type="match status" value="1"/>
</dbReference>
<dbReference type="HOGENOM" id="CLU_001570_5_2_1"/>
<dbReference type="PANTHER" id="PTHR24292:SF100">
    <property type="entry name" value="CYTOCHROME P450 6A16, ISOFORM B-RELATED"/>
    <property type="match status" value="1"/>
</dbReference>
<evidence type="ECO:0000256" key="3">
    <source>
        <dbReference type="ARBA" id="ARBA00004406"/>
    </source>
</evidence>
<feature type="binding site" description="axial binding residue" evidence="13">
    <location>
        <position position="439"/>
    </location>
    <ligand>
        <name>heme</name>
        <dbReference type="ChEBI" id="CHEBI:30413"/>
    </ligand>
    <ligandPart>
        <name>Fe</name>
        <dbReference type="ChEBI" id="CHEBI:18248"/>
    </ligandPart>
</feature>
<keyword evidence="7" id="KW-0256">Endoplasmic reticulum</keyword>
<protein>
    <submittedName>
        <fullName evidence="16">Uncharacterized protein, isoform B</fullName>
    </submittedName>
    <submittedName>
        <fullName evidence="15">Uncharacterized protein, isoform C</fullName>
        <ecNumber evidence="15 16">1.14.-.-</ecNumber>
    </submittedName>
</protein>
<dbReference type="PRINTS" id="PR00463">
    <property type="entry name" value="EP450I"/>
</dbReference>
<dbReference type="GO" id="GO:0004497">
    <property type="term" value="F:monooxygenase activity"/>
    <property type="evidence" value="ECO:0007669"/>
    <property type="project" value="UniProtKB-KW"/>
</dbReference>
<dbReference type="AlphaFoldDB" id="B3MH17"/>
<evidence type="ECO:0000256" key="6">
    <source>
        <dbReference type="ARBA" id="ARBA00022723"/>
    </source>
</evidence>
<keyword evidence="10 13" id="KW-0408">Iron</keyword>
<reference evidence="15 17" key="1">
    <citation type="journal article" date="2007" name="Nature">
        <title>Evolution of genes and genomes on the Drosophila phylogeny.</title>
        <authorList>
            <consortium name="Drosophila 12 Genomes Consortium"/>
            <person name="Clark A.G."/>
            <person name="Eisen M.B."/>
            <person name="Smith D.R."/>
            <person name="Bergman C.M."/>
            <person name="Oliver B."/>
            <person name="Markow T.A."/>
            <person name="Kaufman T.C."/>
            <person name="Kellis M."/>
            <person name="Gelbart W."/>
            <person name="Iyer V.N."/>
            <person name="Pollard D.A."/>
            <person name="Sackton T.B."/>
            <person name="Larracuente A.M."/>
            <person name="Singh N.D."/>
            <person name="Abad J.P."/>
            <person name="Abt D.N."/>
            <person name="Adryan B."/>
            <person name="Aguade M."/>
            <person name="Akashi H."/>
            <person name="Anderson W.W."/>
            <person name="Aquadro C.F."/>
            <person name="Ardell D.H."/>
            <person name="Arguello R."/>
            <person name="Artieri C.G."/>
            <person name="Barbash D.A."/>
            <person name="Barker D."/>
            <person name="Barsanti P."/>
            <person name="Batterham P."/>
            <person name="Batzoglou S."/>
            <person name="Begun D."/>
            <person name="Bhutkar A."/>
            <person name="Blanco E."/>
            <person name="Bosak S.A."/>
            <person name="Bradley R.K."/>
            <person name="Brand A.D."/>
            <person name="Brent M.R."/>
            <person name="Brooks A.N."/>
            <person name="Brown R.H."/>
            <person name="Butlin R.K."/>
            <person name="Caggese C."/>
            <person name="Calvi B.R."/>
            <person name="Bernardo de Carvalho A."/>
            <person name="Caspi A."/>
            <person name="Castrezana S."/>
            <person name="Celniker S.E."/>
            <person name="Chang J.L."/>
            <person name="Chapple C."/>
            <person name="Chatterji S."/>
            <person name="Chinwalla A."/>
            <person name="Civetta A."/>
            <person name="Clifton S.W."/>
            <person name="Comeron J.M."/>
            <person name="Costello J.C."/>
            <person name="Coyne J.A."/>
            <person name="Daub J."/>
            <person name="David R.G."/>
            <person name="Delcher A.L."/>
            <person name="Delehaunty K."/>
            <person name="Do C.B."/>
            <person name="Ebling H."/>
            <person name="Edwards K."/>
            <person name="Eickbush T."/>
            <person name="Evans J.D."/>
            <person name="Filipski A."/>
            <person name="Findeiss S."/>
            <person name="Freyhult E."/>
            <person name="Fulton L."/>
            <person name="Fulton R."/>
            <person name="Garcia A.C."/>
            <person name="Gardiner A."/>
            <person name="Garfield D.A."/>
            <person name="Garvin B.E."/>
            <person name="Gibson G."/>
            <person name="Gilbert D."/>
            <person name="Gnerre S."/>
            <person name="Godfrey J."/>
            <person name="Good R."/>
            <person name="Gotea V."/>
            <person name="Gravely B."/>
            <person name="Greenberg A.J."/>
            <person name="Griffiths-Jones S."/>
            <person name="Gross S."/>
            <person name="Guigo R."/>
            <person name="Gustafson E.A."/>
            <person name="Haerty W."/>
            <person name="Hahn M.W."/>
            <person name="Halligan D.L."/>
            <person name="Halpern A.L."/>
            <person name="Halter G.M."/>
            <person name="Han M.V."/>
            <person name="Heger A."/>
            <person name="Hillier L."/>
            <person name="Hinrichs A.S."/>
            <person name="Holmes I."/>
            <person name="Hoskins R.A."/>
            <person name="Hubisz M.J."/>
            <person name="Hultmark D."/>
            <person name="Huntley M.A."/>
            <person name="Jaffe D.B."/>
            <person name="Jagadeeshan S."/>
            <person name="Jeck W.R."/>
            <person name="Johnson J."/>
            <person name="Jones C.D."/>
            <person name="Jordan W.C."/>
            <person name="Karpen G.H."/>
            <person name="Kataoka E."/>
            <person name="Keightley P.D."/>
            <person name="Kheradpour P."/>
            <person name="Kirkness E.F."/>
            <person name="Koerich L.B."/>
            <person name="Kristiansen K."/>
            <person name="Kudrna D."/>
            <person name="Kulathinal R.J."/>
            <person name="Kumar S."/>
            <person name="Kwok R."/>
            <person name="Lander E."/>
            <person name="Langley C.H."/>
            <person name="Lapoint R."/>
            <person name="Lazzaro B.P."/>
            <person name="Lee S.J."/>
            <person name="Levesque L."/>
            <person name="Li R."/>
            <person name="Lin C.F."/>
            <person name="Lin M.F."/>
            <person name="Lindblad-Toh K."/>
            <person name="Llopart A."/>
            <person name="Long M."/>
            <person name="Low L."/>
            <person name="Lozovsky E."/>
            <person name="Lu J."/>
            <person name="Luo M."/>
            <person name="Machado C.A."/>
            <person name="Makalowski W."/>
            <person name="Marzo M."/>
            <person name="Matsuda M."/>
            <person name="Matzkin L."/>
            <person name="McAllister B."/>
            <person name="McBride C.S."/>
            <person name="McKernan B."/>
            <person name="McKernan K."/>
            <person name="Mendez-Lago M."/>
            <person name="Minx P."/>
            <person name="Mollenhauer M.U."/>
            <person name="Montooth K."/>
            <person name="Mount S.M."/>
            <person name="Mu X."/>
            <person name="Myers E."/>
            <person name="Negre B."/>
            <person name="Newfeld S."/>
            <person name="Nielsen R."/>
            <person name="Noor M.A."/>
            <person name="O'Grady P."/>
            <person name="Pachter L."/>
            <person name="Papaceit M."/>
            <person name="Parisi M.J."/>
            <person name="Parisi M."/>
            <person name="Parts L."/>
            <person name="Pedersen J.S."/>
            <person name="Pesole G."/>
            <person name="Phillippy A.M."/>
            <person name="Ponting C.P."/>
            <person name="Pop M."/>
            <person name="Porcelli D."/>
            <person name="Powell J.R."/>
            <person name="Prohaska S."/>
            <person name="Pruitt K."/>
            <person name="Puig M."/>
            <person name="Quesneville H."/>
            <person name="Ram K.R."/>
            <person name="Rand D."/>
            <person name="Rasmussen M.D."/>
            <person name="Reed L.K."/>
            <person name="Reenan R."/>
            <person name="Reily A."/>
            <person name="Remington K.A."/>
            <person name="Rieger T.T."/>
            <person name="Ritchie M.G."/>
            <person name="Robin C."/>
            <person name="Rogers Y.H."/>
            <person name="Rohde C."/>
            <person name="Rozas J."/>
            <person name="Rubenfield M.J."/>
            <person name="Ruiz A."/>
            <person name="Russo S."/>
            <person name="Salzberg S.L."/>
            <person name="Sanchez-Gracia A."/>
            <person name="Saranga D.J."/>
            <person name="Sato H."/>
            <person name="Schaeffer S.W."/>
            <person name="Schatz M.C."/>
            <person name="Schlenke T."/>
            <person name="Schwartz R."/>
            <person name="Segarra C."/>
            <person name="Singh R.S."/>
            <person name="Sirot L."/>
            <person name="Sirota M."/>
            <person name="Sisneros N.B."/>
            <person name="Smith C.D."/>
            <person name="Smith T.F."/>
            <person name="Spieth J."/>
            <person name="Stage D.E."/>
            <person name="Stark A."/>
            <person name="Stephan W."/>
            <person name="Strausberg R.L."/>
            <person name="Strempel S."/>
            <person name="Sturgill D."/>
            <person name="Sutton G."/>
            <person name="Sutton G.G."/>
            <person name="Tao W."/>
            <person name="Teichmann S."/>
            <person name="Tobari Y.N."/>
            <person name="Tomimura Y."/>
            <person name="Tsolas J.M."/>
            <person name="Valente V.L."/>
            <person name="Venter E."/>
            <person name="Venter J.C."/>
            <person name="Vicario S."/>
            <person name="Vieira F.G."/>
            <person name="Vilella A.J."/>
            <person name="Villasante A."/>
            <person name="Walenz B."/>
            <person name="Wang J."/>
            <person name="Wasserman M."/>
            <person name="Watts T."/>
            <person name="Wilson D."/>
            <person name="Wilson R.K."/>
            <person name="Wing R.A."/>
            <person name="Wolfner M.F."/>
            <person name="Wong A."/>
            <person name="Wong G.K."/>
            <person name="Wu C.I."/>
            <person name="Wu G."/>
            <person name="Yamamoto D."/>
            <person name="Yang H.P."/>
            <person name="Yang S.P."/>
            <person name="Yorke J.A."/>
            <person name="Yoshida K."/>
            <person name="Zdobnov E."/>
            <person name="Zhang P."/>
            <person name="Zhang Y."/>
            <person name="Zimin A.V."/>
            <person name="Baldwin J."/>
            <person name="Abdouelleil A."/>
            <person name="Abdulkadir J."/>
            <person name="Abebe A."/>
            <person name="Abera B."/>
            <person name="Abreu J."/>
            <person name="Acer S.C."/>
            <person name="Aftuck L."/>
            <person name="Alexander A."/>
            <person name="An P."/>
            <person name="Anderson E."/>
            <person name="Anderson S."/>
            <person name="Arachi H."/>
            <person name="Azer M."/>
            <person name="Bachantsang P."/>
            <person name="Barry A."/>
            <person name="Bayul T."/>
            <person name="Berlin A."/>
            <person name="Bessette D."/>
            <person name="Bloom T."/>
            <person name="Blye J."/>
            <person name="Boguslavskiy L."/>
            <person name="Bonnet C."/>
            <person name="Boukhgalter B."/>
            <person name="Bourzgui I."/>
            <person name="Brown A."/>
            <person name="Cahill P."/>
            <person name="Channer S."/>
            <person name="Cheshatsang Y."/>
            <person name="Chuda L."/>
            <person name="Citroen M."/>
            <person name="Collymore A."/>
            <person name="Cooke P."/>
            <person name="Costello M."/>
            <person name="D'Aco K."/>
            <person name="Daza R."/>
            <person name="De Haan G."/>
            <person name="DeGray S."/>
            <person name="DeMaso C."/>
            <person name="Dhargay N."/>
            <person name="Dooley K."/>
            <person name="Dooley E."/>
            <person name="Doricent M."/>
            <person name="Dorje P."/>
            <person name="Dorjee K."/>
            <person name="Dupes A."/>
            <person name="Elong R."/>
            <person name="Falk J."/>
            <person name="Farina A."/>
            <person name="Faro S."/>
            <person name="Ferguson D."/>
            <person name="Fisher S."/>
            <person name="Foley C.D."/>
            <person name="Franke A."/>
            <person name="Friedrich D."/>
            <person name="Gadbois L."/>
            <person name="Gearin G."/>
            <person name="Gearin C.R."/>
            <person name="Giannoukos G."/>
            <person name="Goode T."/>
            <person name="Graham J."/>
            <person name="Grandbois E."/>
            <person name="Grewal S."/>
            <person name="Gyaltsen K."/>
            <person name="Hafez N."/>
            <person name="Hagos B."/>
            <person name="Hall J."/>
            <person name="Henson C."/>
            <person name="Hollinger A."/>
            <person name="Honan T."/>
            <person name="Huard M.D."/>
            <person name="Hughes L."/>
            <person name="Hurhula B."/>
            <person name="Husby M.E."/>
            <person name="Kamat A."/>
            <person name="Kanga B."/>
            <person name="Kashin S."/>
            <person name="Khazanovich D."/>
            <person name="Kisner P."/>
            <person name="Lance K."/>
            <person name="Lara M."/>
            <person name="Lee W."/>
            <person name="Lennon N."/>
            <person name="Letendre F."/>
            <person name="LeVine R."/>
            <person name="Lipovsky A."/>
            <person name="Liu X."/>
            <person name="Liu J."/>
            <person name="Liu S."/>
            <person name="Lokyitsang T."/>
            <person name="Lokyitsang Y."/>
            <person name="Lubonja R."/>
            <person name="Lui A."/>
            <person name="MacDonald P."/>
            <person name="Magnisalis V."/>
            <person name="Maru K."/>
            <person name="Matthews C."/>
            <person name="McCusker W."/>
            <person name="McDonough S."/>
            <person name="Mehta T."/>
            <person name="Meldrim J."/>
            <person name="Meneus L."/>
            <person name="Mihai O."/>
            <person name="Mihalev A."/>
            <person name="Mihova T."/>
            <person name="Mittelman R."/>
            <person name="Mlenga V."/>
            <person name="Montmayeur A."/>
            <person name="Mulrain L."/>
            <person name="Navidi A."/>
            <person name="Naylor J."/>
            <person name="Negash T."/>
            <person name="Nguyen T."/>
            <person name="Nguyen N."/>
            <person name="Nicol R."/>
            <person name="Norbu C."/>
            <person name="Norbu N."/>
            <person name="Novod N."/>
            <person name="O'Neill B."/>
            <person name="Osman S."/>
            <person name="Markiewicz E."/>
            <person name="Oyono O.L."/>
            <person name="Patti C."/>
            <person name="Phunkhang P."/>
            <person name="Pierre F."/>
            <person name="Priest M."/>
            <person name="Raghuraman S."/>
            <person name="Rege F."/>
            <person name="Reyes R."/>
            <person name="Rise C."/>
            <person name="Rogov P."/>
            <person name="Ross K."/>
            <person name="Ryan E."/>
            <person name="Settipalli S."/>
            <person name="Shea T."/>
            <person name="Sherpa N."/>
            <person name="Shi L."/>
            <person name="Shih D."/>
            <person name="Sparrow T."/>
            <person name="Spaulding J."/>
            <person name="Stalker J."/>
            <person name="Stange-Thomann N."/>
            <person name="Stavropoulos S."/>
            <person name="Stone C."/>
            <person name="Strader C."/>
            <person name="Tesfaye S."/>
            <person name="Thomson T."/>
            <person name="Thoulutsang Y."/>
            <person name="Thoulutsang D."/>
            <person name="Topham K."/>
            <person name="Topping I."/>
            <person name="Tsamla T."/>
            <person name="Vassiliev H."/>
            <person name="Vo A."/>
            <person name="Wangchuk T."/>
            <person name="Wangdi T."/>
            <person name="Weiand M."/>
            <person name="Wilkinson J."/>
            <person name="Wilson A."/>
            <person name="Yadav S."/>
            <person name="Young G."/>
            <person name="Yu Q."/>
            <person name="Zembek L."/>
            <person name="Zhong D."/>
            <person name="Zimmer A."/>
            <person name="Zwirko Z."/>
            <person name="Jaffe D.B."/>
            <person name="Alvarez P."/>
            <person name="Brockman W."/>
            <person name="Butler J."/>
            <person name="Chin C."/>
            <person name="Gnerre S."/>
            <person name="Grabherr M."/>
            <person name="Kleber M."/>
            <person name="Mauceli E."/>
            <person name="MacCallum I."/>
        </authorList>
    </citation>
    <scope>NUCLEOTIDE SEQUENCE [LARGE SCALE GENOMIC DNA]</scope>
    <source>
        <strain evidence="15">TSC#14024-0371.13</strain>
        <strain evidence="17">Tucson 14024-0371.13</strain>
    </source>
</reference>
<dbReference type="PRINTS" id="PR00385">
    <property type="entry name" value="P450"/>
</dbReference>
<dbReference type="PROSITE" id="PS00086">
    <property type="entry name" value="CYTOCHROME_P450"/>
    <property type="match status" value="1"/>
</dbReference>
<dbReference type="SMR" id="B3MH17"/>
<reference evidence="15" key="2">
    <citation type="journal article" date="2008" name="Bioinformatics">
        <title>Assembly reconciliation.</title>
        <authorList>
            <person name="Zimin A.V."/>
            <person name="Smith D.R."/>
            <person name="Sutton G."/>
            <person name="Yorke J.A."/>
        </authorList>
    </citation>
    <scope>NUCLEOTIDE SEQUENCE</scope>
    <source>
        <strain evidence="15">TSC#14024-0371.13</strain>
    </source>
</reference>
<dbReference type="GeneID" id="6495150"/>
<accession>B3MH17</accession>
<dbReference type="InterPro" id="IPR050476">
    <property type="entry name" value="Insect_CytP450_Detox"/>
</dbReference>
<dbReference type="STRING" id="7217.B3MH17"/>
<dbReference type="Pfam" id="PF00067">
    <property type="entry name" value="p450"/>
    <property type="match status" value="1"/>
</dbReference>
<keyword evidence="11 14" id="KW-0503">Monooxygenase</keyword>
<dbReference type="CDD" id="cd11056">
    <property type="entry name" value="CYP6-like"/>
    <property type="match status" value="1"/>
</dbReference>
<gene>
    <name evidence="15" type="primary">Dana\GF12299</name>
    <name evidence="15" type="synonym">dana_GLEANR_12304</name>
    <name evidence="15" type="ORF">GF12299</name>
</gene>
<evidence type="ECO:0000256" key="13">
    <source>
        <dbReference type="PIRSR" id="PIRSR602401-1"/>
    </source>
</evidence>
<evidence type="ECO:0000313" key="16">
    <source>
        <dbReference type="EMBL" id="KPU75821.1"/>
    </source>
</evidence>
<dbReference type="EMBL" id="CH902619">
    <property type="protein sequence ID" value="EDV35776.2"/>
    <property type="molecule type" value="Genomic_DNA"/>
</dbReference>
<reference evidence="15" key="3">
    <citation type="submission" date="2015-10" db="EMBL/GenBank/DDBJ databases">
        <authorList>
            <consortium name="FlyBase"/>
        </authorList>
    </citation>
    <scope>NUCLEOTIDE SEQUENCE</scope>
    <source>
        <strain evidence="15">TSC#14024-0371.13</strain>
    </source>
</reference>
<dbReference type="GO" id="GO:0005506">
    <property type="term" value="F:iron ion binding"/>
    <property type="evidence" value="ECO:0007669"/>
    <property type="project" value="InterPro"/>
</dbReference>
<keyword evidence="9 14" id="KW-0560">Oxidoreductase</keyword>
<evidence type="ECO:0000256" key="12">
    <source>
        <dbReference type="ARBA" id="ARBA00023136"/>
    </source>
</evidence>
<comment type="subcellular location">
    <subcellularLocation>
        <location evidence="3">Endoplasmic reticulum membrane</location>
        <topology evidence="3">Peripheral membrane protein</topology>
    </subcellularLocation>
    <subcellularLocation>
        <location evidence="2">Microsome membrane</location>
        <topology evidence="2">Peripheral membrane protein</topology>
    </subcellularLocation>
</comment>
<dbReference type="InterPro" id="IPR001128">
    <property type="entry name" value="Cyt_P450"/>
</dbReference>
<evidence type="ECO:0000256" key="4">
    <source>
        <dbReference type="ARBA" id="ARBA00010617"/>
    </source>
</evidence>
<evidence type="ECO:0000256" key="7">
    <source>
        <dbReference type="ARBA" id="ARBA00022824"/>
    </source>
</evidence>
<dbReference type="Gene3D" id="1.10.630.10">
    <property type="entry name" value="Cytochrome P450"/>
    <property type="match status" value="1"/>
</dbReference>
<name>B3MH17_DROAN</name>
<dbReference type="KEGG" id="dan:6495150"/>
<evidence type="ECO:0000256" key="8">
    <source>
        <dbReference type="ARBA" id="ARBA00022848"/>
    </source>
</evidence>
<sequence length="500" mass="57713">MRDLIAVVLIALAVGFWFVRTRYSYWTRRRIGNVPATFPTGNMDGFRKTKHFIDIVTPIYEKFKDCGAPFAGFFIMLRPVVLILDLEVAKQVLIRDFANFEDRGMYHNERDDPLTGHLFRIDGPKWRPLRTKMTPTFSSGKMKFMFPTVCEVGVELTGVCGELAENSMCGILEVGGLMARYTSDVIGRCAFGVDCNGLRNPEAEFAVMGRRAFSERRHSKLVDLFIESFPNLARRLRFCQIHQDITDFYVGIVRETVRMREEQGIVRNDFMNLLIEMKQRGELTLEEIAAQAFIFFAAGFDTSASTLGFALYELAKQPELQEKLRTEIDEAQKKHQGEFTYECMQELRYMELVIAETLRKYPVLPQLTRVSKQYYAAKGDRNFYIEPGQMLLIPVYGIHHDPRIYHEPNRFIPERFLADQLALRPTASWLPFGDGPRNCIGMRFGKMQTTVALVHLLRRFHFSVCPRTEPKIEFVKSNILLCPANGIYLKVQELSKLKKL</sequence>
<dbReference type="GO" id="GO:0020037">
    <property type="term" value="F:heme binding"/>
    <property type="evidence" value="ECO:0007669"/>
    <property type="project" value="InterPro"/>
</dbReference>
<dbReference type="InterPro" id="IPR036396">
    <property type="entry name" value="Cyt_P450_sf"/>
</dbReference>
<dbReference type="OrthoDB" id="2789670at2759"/>
<evidence type="ECO:0000256" key="11">
    <source>
        <dbReference type="ARBA" id="ARBA00023033"/>
    </source>
</evidence>
<dbReference type="eggNOG" id="KOG0158">
    <property type="taxonomic scope" value="Eukaryota"/>
</dbReference>
<evidence type="ECO:0000256" key="9">
    <source>
        <dbReference type="ARBA" id="ARBA00023002"/>
    </source>
</evidence>
<dbReference type="FunCoup" id="B3MH17">
    <property type="interactions" value="184"/>
</dbReference>
<dbReference type="InterPro" id="IPR017972">
    <property type="entry name" value="Cyt_P450_CS"/>
</dbReference>
<evidence type="ECO:0000256" key="14">
    <source>
        <dbReference type="RuleBase" id="RU000461"/>
    </source>
</evidence>
<comment type="similarity">
    <text evidence="4 14">Belongs to the cytochrome P450 family.</text>
</comment>
<proteinExistence type="inferred from homology"/>
<evidence type="ECO:0000313" key="15">
    <source>
        <dbReference type="EMBL" id="EDV35776.2"/>
    </source>
</evidence>
<dbReference type="PANTHER" id="PTHR24292">
    <property type="entry name" value="CYTOCHROME P450"/>
    <property type="match status" value="1"/>
</dbReference>
<dbReference type="EC" id="1.14.-.-" evidence="15 16"/>
<dbReference type="InterPro" id="IPR002401">
    <property type="entry name" value="Cyt_P450_E_grp-I"/>
</dbReference>
<keyword evidence="5 13" id="KW-0349">Heme</keyword>
<evidence type="ECO:0000256" key="10">
    <source>
        <dbReference type="ARBA" id="ARBA00023004"/>
    </source>
</evidence>
<dbReference type="SUPFAM" id="SSF48264">
    <property type="entry name" value="Cytochrome P450"/>
    <property type="match status" value="1"/>
</dbReference>
<comment type="cofactor">
    <cofactor evidence="1 13">
        <name>heme</name>
        <dbReference type="ChEBI" id="CHEBI:30413"/>
    </cofactor>
</comment>
<dbReference type="Proteomes" id="UP000007801">
    <property type="component" value="Unassembled WGS sequence"/>
</dbReference>
<keyword evidence="12" id="KW-0472">Membrane</keyword>
<dbReference type="GO" id="GO:0016705">
    <property type="term" value="F:oxidoreductase activity, acting on paired donors, with incorporation or reduction of molecular oxygen"/>
    <property type="evidence" value="ECO:0007669"/>
    <property type="project" value="InterPro"/>
</dbReference>
<evidence type="ECO:0000313" key="17">
    <source>
        <dbReference type="Proteomes" id="UP000007801"/>
    </source>
</evidence>
<keyword evidence="17" id="KW-1185">Reference proteome</keyword>
<keyword evidence="6 13" id="KW-0479">Metal-binding</keyword>